<feature type="domain" description="NAD(P)-binding" evidence="1">
    <location>
        <begin position="7"/>
        <end position="180"/>
    </location>
</feature>
<dbReference type="SUPFAM" id="SSF51735">
    <property type="entry name" value="NAD(P)-binding Rossmann-fold domains"/>
    <property type="match status" value="1"/>
</dbReference>
<dbReference type="Pfam" id="PF13460">
    <property type="entry name" value="NAD_binding_10"/>
    <property type="match status" value="1"/>
</dbReference>
<reference evidence="2 3" key="1">
    <citation type="journal article" date="2019" name="Int. J. Syst. Evol. Microbiol.">
        <title>The Global Catalogue of Microorganisms (GCM) 10K type strain sequencing project: providing services to taxonomists for standard genome sequencing and annotation.</title>
        <authorList>
            <consortium name="The Broad Institute Genomics Platform"/>
            <consortium name="The Broad Institute Genome Sequencing Center for Infectious Disease"/>
            <person name="Wu L."/>
            <person name="Ma J."/>
        </authorList>
    </citation>
    <scope>NUCLEOTIDE SEQUENCE [LARGE SCALE GENOMIC DNA]</scope>
    <source>
        <strain evidence="2 3">JCM 4788</strain>
    </source>
</reference>
<organism evidence="2 3">
    <name type="scientific">Streptomyces luteireticuli</name>
    <dbReference type="NCBI Taxonomy" id="173858"/>
    <lineage>
        <taxon>Bacteria</taxon>
        <taxon>Bacillati</taxon>
        <taxon>Actinomycetota</taxon>
        <taxon>Actinomycetes</taxon>
        <taxon>Kitasatosporales</taxon>
        <taxon>Streptomycetaceae</taxon>
        <taxon>Streptomyces</taxon>
    </lineage>
</organism>
<dbReference type="EMBL" id="BAAABX010000007">
    <property type="protein sequence ID" value="GAA0388784.1"/>
    <property type="molecule type" value="Genomic_DNA"/>
</dbReference>
<sequence>MTTLVTGARGRVGSTLIELLNARGLPVRAASRAPEKLTDLPADVPRVRCALDAPETFPAALDGVTSVFLYADASRLDDFLAVAATAGVRHIVLLSSSSVLVPDPAADPLARGHWAAEQALAASPITSTLLRPGAFATNALGWVHALRTTGTVRLPVPDAHAGPLHERDLAEAALAVLTDPDPLGGAHHLTGPESLTFREQLAVISRVTGLTAEAEPLAPEEWKKEVSAHLPEHIADSLLAYWRKSDGSPAETTKGIEELTGHPARSFTTWVEDHAAAFTG</sequence>
<dbReference type="PANTHER" id="PTHR43162:SF1">
    <property type="entry name" value="PRESTALK A DIFFERENTIATION PROTEIN A"/>
    <property type="match status" value="1"/>
</dbReference>
<accession>A0ABN0YAA1</accession>
<name>A0ABN0YAA1_9ACTN</name>
<dbReference type="InterPro" id="IPR051604">
    <property type="entry name" value="Ergot_Alk_Oxidoreductase"/>
</dbReference>
<keyword evidence="3" id="KW-1185">Reference proteome</keyword>
<evidence type="ECO:0000259" key="1">
    <source>
        <dbReference type="Pfam" id="PF13460"/>
    </source>
</evidence>
<evidence type="ECO:0000313" key="3">
    <source>
        <dbReference type="Proteomes" id="UP001500879"/>
    </source>
</evidence>
<dbReference type="Proteomes" id="UP001500879">
    <property type="component" value="Unassembled WGS sequence"/>
</dbReference>
<dbReference type="InterPro" id="IPR016040">
    <property type="entry name" value="NAD(P)-bd_dom"/>
</dbReference>
<proteinExistence type="predicted"/>
<evidence type="ECO:0000313" key="2">
    <source>
        <dbReference type="EMBL" id="GAA0388784.1"/>
    </source>
</evidence>
<dbReference type="InterPro" id="IPR036291">
    <property type="entry name" value="NAD(P)-bd_dom_sf"/>
</dbReference>
<comment type="caution">
    <text evidence="2">The sequence shown here is derived from an EMBL/GenBank/DDBJ whole genome shotgun (WGS) entry which is preliminary data.</text>
</comment>
<dbReference type="Gene3D" id="3.40.50.720">
    <property type="entry name" value="NAD(P)-binding Rossmann-like Domain"/>
    <property type="match status" value="1"/>
</dbReference>
<dbReference type="RefSeq" id="WP_344019631.1">
    <property type="nucleotide sequence ID" value="NZ_BAAABX010000007.1"/>
</dbReference>
<protein>
    <submittedName>
        <fullName evidence="2">NAD(P)H-binding protein</fullName>
    </submittedName>
</protein>
<dbReference type="PANTHER" id="PTHR43162">
    <property type="match status" value="1"/>
</dbReference>
<gene>
    <name evidence="2" type="ORF">GCM10010357_06850</name>
</gene>